<keyword evidence="5" id="KW-1185">Reference proteome</keyword>
<gene>
    <name evidence="4" type="ORF">FB465_3431</name>
</gene>
<dbReference type="PANTHER" id="PTHR37813">
    <property type="entry name" value="FELS-2 PROPHAGE PROTEIN"/>
    <property type="match status" value="1"/>
</dbReference>
<evidence type="ECO:0000313" key="4">
    <source>
        <dbReference type="EMBL" id="TWE18364.1"/>
    </source>
</evidence>
<keyword evidence="2" id="KW-0812">Transmembrane</keyword>
<organism evidence="4 5">
    <name type="scientific">Kitasatospora atroaurantiaca</name>
    <dbReference type="NCBI Taxonomy" id="285545"/>
    <lineage>
        <taxon>Bacteria</taxon>
        <taxon>Bacillati</taxon>
        <taxon>Actinomycetota</taxon>
        <taxon>Actinomycetes</taxon>
        <taxon>Kitasatosporales</taxon>
        <taxon>Streptomycetaceae</taxon>
        <taxon>Kitasatospora</taxon>
    </lineage>
</organism>
<dbReference type="AlphaFoldDB" id="A0A561ERZ6"/>
<feature type="domain" description="Phage tail tape measure protein" evidence="3">
    <location>
        <begin position="93"/>
        <end position="291"/>
    </location>
</feature>
<dbReference type="PANTHER" id="PTHR37813:SF1">
    <property type="entry name" value="FELS-2 PROPHAGE PROTEIN"/>
    <property type="match status" value="1"/>
</dbReference>
<dbReference type="RefSeq" id="WP_145791616.1">
    <property type="nucleotide sequence ID" value="NZ_BAAABR010000006.1"/>
</dbReference>
<evidence type="ECO:0000259" key="3">
    <source>
        <dbReference type="Pfam" id="PF10145"/>
    </source>
</evidence>
<comment type="caution">
    <text evidence="4">The sequence shown here is derived from an EMBL/GenBank/DDBJ whole genome shotgun (WGS) entry which is preliminary data.</text>
</comment>
<protein>
    <submittedName>
        <fullName evidence="4">Phage-related minor tail protein</fullName>
    </submittedName>
</protein>
<evidence type="ECO:0000313" key="5">
    <source>
        <dbReference type="Proteomes" id="UP000318416"/>
    </source>
</evidence>
<dbReference type="InterPro" id="IPR010090">
    <property type="entry name" value="Phage_tape_meas"/>
</dbReference>
<sequence>MSAKPIKITLLGDITELAHSLGEAAKDVDTFGKKAGALALAGGGAVAAGLTEGLSEAMDRAKGNNLLAAQIGATPEQAKTLGAAAGKIFGDGLGESVEEVNEGLKSLWQQGLVPAGATADQIEGIGAKLMNVSKVMGEDLGPTANAAGQMVKTGLAKNFDEAMDVLVRGTQLGINKNEDLLDTFNEYSVQFKKVGMSAPMALGLMNQALAAGARDSDLAADAIKEFSLRAIDGSAGSAAAYKALGLDAKKMTETIAQGGPKAAEATQQVFDKMRALKDPVDKNTVAVGLFGTQAEDLGQALGAMNPSTAVAGLGQVAGAAQKAGDTLNDNTSTRLAAFGRQAQQYLVDLTANYVLPILEKVTSHFHDVGSAIGAAAGFVDQYRVPLGILAGVITVVLLPALIAWGVNATTAAVANAVAWVTSTTTATTSAASQVLAHWAVVGGWIKSAAQAVISAALVVGSWIAMGAEALVQAARMAAAWLIAMGPVGIIIAIVVALAALIWANWDKIKQWTAEAFEWIWQKIQQVFEFLKNLFLNFTGPGLIIKHWDTIKNATVGAFQYVVDFIRSSFNTVVNFFVTLPQRILAMAGAIGNAAMDIGSRLINGIGSGLSKLASFGGDIGSAVLDAAKGAINTVIDLLNRAIPDRLGWGPVAINLPANPIPRIRAMGGPTSGLTRVGERGPEWVNLPRGSTVIPNHAGGVGGGVVVNVTSQADPFAIGREVAWALRVAPR</sequence>
<dbReference type="EMBL" id="VIVR01000001">
    <property type="protein sequence ID" value="TWE18364.1"/>
    <property type="molecule type" value="Genomic_DNA"/>
</dbReference>
<dbReference type="Pfam" id="PF10145">
    <property type="entry name" value="PhageMin_Tail"/>
    <property type="match status" value="1"/>
</dbReference>
<keyword evidence="2" id="KW-1133">Transmembrane helix</keyword>
<accession>A0A561ERZ6</accession>
<evidence type="ECO:0000256" key="1">
    <source>
        <dbReference type="ARBA" id="ARBA00022612"/>
    </source>
</evidence>
<feature type="transmembrane region" description="Helical" evidence="2">
    <location>
        <begin position="386"/>
        <end position="406"/>
    </location>
</feature>
<dbReference type="Proteomes" id="UP000318416">
    <property type="component" value="Unassembled WGS sequence"/>
</dbReference>
<dbReference type="OrthoDB" id="3765294at2"/>
<feature type="transmembrane region" description="Helical" evidence="2">
    <location>
        <begin position="412"/>
        <end position="436"/>
    </location>
</feature>
<keyword evidence="2" id="KW-0472">Membrane</keyword>
<proteinExistence type="predicted"/>
<keyword evidence="1" id="KW-1188">Viral release from host cell</keyword>
<feature type="transmembrane region" description="Helical" evidence="2">
    <location>
        <begin position="477"/>
        <end position="502"/>
    </location>
</feature>
<evidence type="ECO:0000256" key="2">
    <source>
        <dbReference type="SAM" id="Phobius"/>
    </source>
</evidence>
<feature type="transmembrane region" description="Helical" evidence="2">
    <location>
        <begin position="448"/>
        <end position="465"/>
    </location>
</feature>
<name>A0A561ERZ6_9ACTN</name>
<reference evidence="4 5" key="1">
    <citation type="submission" date="2019-06" db="EMBL/GenBank/DDBJ databases">
        <title>Sequencing the genomes of 1000 actinobacteria strains.</title>
        <authorList>
            <person name="Klenk H.-P."/>
        </authorList>
    </citation>
    <scope>NUCLEOTIDE SEQUENCE [LARGE SCALE GENOMIC DNA]</scope>
    <source>
        <strain evidence="4 5">DSM 41649</strain>
    </source>
</reference>